<evidence type="ECO:0000313" key="3">
    <source>
        <dbReference type="EMBL" id="RLG70814.1"/>
    </source>
</evidence>
<accession>A0A497JIE6</accession>
<evidence type="ECO:0000313" key="4">
    <source>
        <dbReference type="Proteomes" id="UP000278031"/>
    </source>
</evidence>
<comment type="similarity">
    <text evidence="1">Belongs to the GSP E family.</text>
</comment>
<dbReference type="InterPro" id="IPR050921">
    <property type="entry name" value="T4SS_GSP_E_ATPase"/>
</dbReference>
<comment type="caution">
    <text evidence="3">The sequence shown here is derived from an EMBL/GenBank/DDBJ whole genome shotgun (WGS) entry which is preliminary data.</text>
</comment>
<dbReference type="Gene3D" id="3.40.50.300">
    <property type="entry name" value="P-loop containing nucleotide triphosphate hydrolases"/>
    <property type="match status" value="1"/>
</dbReference>
<dbReference type="Proteomes" id="UP000278031">
    <property type="component" value="Unassembled WGS sequence"/>
</dbReference>
<dbReference type="CDD" id="cd01130">
    <property type="entry name" value="VirB11-like_ATPase"/>
    <property type="match status" value="1"/>
</dbReference>
<proteinExistence type="inferred from homology"/>
<dbReference type="GO" id="GO:0016887">
    <property type="term" value="F:ATP hydrolysis activity"/>
    <property type="evidence" value="ECO:0007669"/>
    <property type="project" value="InterPro"/>
</dbReference>
<reference evidence="3 4" key="1">
    <citation type="submission" date="2018-06" db="EMBL/GenBank/DDBJ databases">
        <title>Extensive metabolic versatility and redundancy in microbially diverse, dynamic hydrothermal sediments.</title>
        <authorList>
            <person name="Dombrowski N."/>
            <person name="Teske A."/>
            <person name="Baker B.J."/>
        </authorList>
    </citation>
    <scope>NUCLEOTIDE SEQUENCE [LARGE SCALE GENOMIC DNA]</scope>
    <source>
        <strain evidence="3">B51_G17</strain>
    </source>
</reference>
<evidence type="ECO:0000259" key="2">
    <source>
        <dbReference type="Pfam" id="PF00437"/>
    </source>
</evidence>
<dbReference type="AlphaFoldDB" id="A0A497JIE6"/>
<dbReference type="InterPro" id="IPR001482">
    <property type="entry name" value="T2SS/T4SS_dom"/>
</dbReference>
<dbReference type="Gene3D" id="3.30.450.380">
    <property type="match status" value="1"/>
</dbReference>
<protein>
    <recommendedName>
        <fullName evidence="2">Bacterial type II secretion system protein E domain-containing protein</fullName>
    </recommendedName>
</protein>
<dbReference type="SUPFAM" id="SSF52540">
    <property type="entry name" value="P-loop containing nucleoside triphosphate hydrolases"/>
    <property type="match status" value="1"/>
</dbReference>
<dbReference type="InterPro" id="IPR027417">
    <property type="entry name" value="P-loop_NTPase"/>
</dbReference>
<name>A0A497JIE6_9ARCH</name>
<evidence type="ECO:0000256" key="1">
    <source>
        <dbReference type="ARBA" id="ARBA00006611"/>
    </source>
</evidence>
<feature type="domain" description="Bacterial type II secretion system protein E" evidence="2">
    <location>
        <begin position="197"/>
        <end position="364"/>
    </location>
</feature>
<organism evidence="3 4">
    <name type="scientific">Candidatus Iainarchaeum sp</name>
    <dbReference type="NCBI Taxonomy" id="3101447"/>
    <lineage>
        <taxon>Archaea</taxon>
        <taxon>Candidatus Iainarchaeota</taxon>
        <taxon>Candidatus Iainarchaeia</taxon>
        <taxon>Candidatus Iainarchaeales</taxon>
        <taxon>Candidatus Iainarchaeaceae</taxon>
        <taxon>Candidatus Iainarchaeum</taxon>
    </lineage>
</organism>
<sequence length="502" mass="57548">MAEEVILAKYEIKCLNATVPVKIIRRKKDVVLNYFLELPLPGPGTKALMDKIKENIISALPVGIERILDIHFFEKVRNKVIALTKESLDKEDLKISEEEKNLLTAHLVNELLGIGVLEFLLSDPYLEEIVVNSSREPIWVFHKNFGWLKTNMIIASEEQIQNYASIIARRVGKQISVLNPLLDAHIITGDRANATLFPISSFGNTITIRRFRRQPWTATDFIRNNTVSAEAMAFIWQAFQYELSVIISGGTASGKTTMLNVCMPFIQNNHRIITIEETRELMLPRFLHWVPLTTREPNPEGKGGITMLDLLVNALRMRPDRLVVGEVRREREVEVLFEAMLTGHSGYTTVHANTAEQTIRRITTPPMSLPPSILPAAHLNIVMFRNRRTGRRYVLEIAEYIPERRGVTEEYVSANILYRYKPTVGRVVKQNDSIRVADELSAYTGLSPRELQQDLKEKQKILEWMLKQNINTLEEIGKVVNSYYLDRDHVLELVKKNKPFKV</sequence>
<dbReference type="PANTHER" id="PTHR30486:SF15">
    <property type="entry name" value="TYPE II_IV SECRETION SYSTEM ATPASE"/>
    <property type="match status" value="1"/>
</dbReference>
<dbReference type="EMBL" id="QMWP01000030">
    <property type="protein sequence ID" value="RLG70814.1"/>
    <property type="molecule type" value="Genomic_DNA"/>
</dbReference>
<dbReference type="PANTHER" id="PTHR30486">
    <property type="entry name" value="TWITCHING MOTILITY PROTEIN PILT"/>
    <property type="match status" value="1"/>
</dbReference>
<gene>
    <name evidence="3" type="ORF">DRO04_01090</name>
</gene>
<dbReference type="Pfam" id="PF00437">
    <property type="entry name" value="T2SSE"/>
    <property type="match status" value="1"/>
</dbReference>